<gene>
    <name evidence="2" type="ORF">TeGR_g12681</name>
</gene>
<keyword evidence="3" id="KW-1185">Reference proteome</keyword>
<feature type="compositionally biased region" description="Basic and acidic residues" evidence="1">
    <location>
        <begin position="154"/>
        <end position="179"/>
    </location>
</feature>
<sequence length="301" mass="32407">MGVAKIDGYSALSASQQQQVTKTVAERAGVSAASASSKATASASSKATASASSKATASASSEAAASASSKASSRRGDRDGQSERRRHGDERSVSRPHHRDRDRDRDERSYRRDRDRNRDDSLARSHHRDESRSERGSSERGASERTPPAASITFRDHSREAVQAERDAGAARKEQRQAEQAKQAIKAQLENFTTVTRLFSLGLDPFCDSGVLSEADMNRAKDSEGGMTDIVNNADNIGKWEQLKGAAEAKNRGGTSLSVIKCELHQIAGCATCFPGGTQVKVETAAKVEGAEEEEEDVEYM</sequence>
<feature type="compositionally biased region" description="Basic and acidic residues" evidence="1">
    <location>
        <begin position="74"/>
        <end position="143"/>
    </location>
</feature>
<comment type="caution">
    <text evidence="2">The sequence shown here is derived from an EMBL/GenBank/DDBJ whole genome shotgun (WGS) entry which is preliminary data.</text>
</comment>
<feature type="region of interest" description="Disordered" evidence="1">
    <location>
        <begin position="1"/>
        <end position="179"/>
    </location>
</feature>
<protein>
    <submittedName>
        <fullName evidence="2">Uncharacterized protein</fullName>
    </submittedName>
</protein>
<proteinExistence type="predicted"/>
<accession>A0ABQ6N3P7</accession>
<dbReference type="EMBL" id="BRYB01002051">
    <property type="protein sequence ID" value="GMI38804.1"/>
    <property type="molecule type" value="Genomic_DNA"/>
</dbReference>
<evidence type="ECO:0000256" key="1">
    <source>
        <dbReference type="SAM" id="MobiDB-lite"/>
    </source>
</evidence>
<evidence type="ECO:0000313" key="2">
    <source>
        <dbReference type="EMBL" id="GMI38804.1"/>
    </source>
</evidence>
<feature type="compositionally biased region" description="Low complexity" evidence="1">
    <location>
        <begin position="31"/>
        <end position="71"/>
    </location>
</feature>
<dbReference type="Proteomes" id="UP001165060">
    <property type="component" value="Unassembled WGS sequence"/>
</dbReference>
<organism evidence="2 3">
    <name type="scientific">Tetraparma gracilis</name>
    <dbReference type="NCBI Taxonomy" id="2962635"/>
    <lineage>
        <taxon>Eukaryota</taxon>
        <taxon>Sar</taxon>
        <taxon>Stramenopiles</taxon>
        <taxon>Ochrophyta</taxon>
        <taxon>Bolidophyceae</taxon>
        <taxon>Parmales</taxon>
        <taxon>Triparmaceae</taxon>
        <taxon>Tetraparma</taxon>
    </lineage>
</organism>
<name>A0ABQ6N3P7_9STRA</name>
<evidence type="ECO:0000313" key="3">
    <source>
        <dbReference type="Proteomes" id="UP001165060"/>
    </source>
</evidence>
<reference evidence="2 3" key="1">
    <citation type="journal article" date="2023" name="Commun. Biol.">
        <title>Genome analysis of Parmales, the sister group of diatoms, reveals the evolutionary specialization of diatoms from phago-mixotrophs to photoautotrophs.</title>
        <authorList>
            <person name="Ban H."/>
            <person name="Sato S."/>
            <person name="Yoshikawa S."/>
            <person name="Yamada K."/>
            <person name="Nakamura Y."/>
            <person name="Ichinomiya M."/>
            <person name="Sato N."/>
            <person name="Blanc-Mathieu R."/>
            <person name="Endo H."/>
            <person name="Kuwata A."/>
            <person name="Ogata H."/>
        </authorList>
    </citation>
    <scope>NUCLEOTIDE SEQUENCE [LARGE SCALE GENOMIC DNA]</scope>
</reference>
<feature type="compositionally biased region" description="Polar residues" evidence="1">
    <location>
        <begin position="12"/>
        <end position="22"/>
    </location>
</feature>